<evidence type="ECO:0000313" key="6">
    <source>
        <dbReference type="EMBL" id="MBB4266989.1"/>
    </source>
</evidence>
<protein>
    <submittedName>
        <fullName evidence="6">Outer membrane protein assembly factor BamE (Lipoprotein component of BamABCDE complex)</fullName>
    </submittedName>
</protein>
<keyword evidence="3" id="KW-0998">Cell outer membrane</keyword>
<proteinExistence type="predicted"/>
<evidence type="ECO:0000256" key="2">
    <source>
        <dbReference type="ARBA" id="ARBA00023136"/>
    </source>
</evidence>
<dbReference type="Pfam" id="PF04355">
    <property type="entry name" value="BamE"/>
    <property type="match status" value="1"/>
</dbReference>
<feature type="signal peptide" evidence="4">
    <location>
        <begin position="1"/>
        <end position="27"/>
    </location>
</feature>
<accession>A0A7W6WAH9</accession>
<dbReference type="PANTHER" id="PTHR37482">
    <property type="entry name" value="OUTER MEMBRANE PROTEIN ASSEMBLY FACTOR BAME"/>
    <property type="match status" value="1"/>
</dbReference>
<dbReference type="EMBL" id="JACIGK010000020">
    <property type="protein sequence ID" value="MBB4266989.1"/>
    <property type="molecule type" value="Genomic_DNA"/>
</dbReference>
<evidence type="ECO:0000256" key="1">
    <source>
        <dbReference type="ARBA" id="ARBA00022729"/>
    </source>
</evidence>
<dbReference type="GO" id="GO:0051205">
    <property type="term" value="P:protein insertion into membrane"/>
    <property type="evidence" value="ECO:0007669"/>
    <property type="project" value="TreeGrafter"/>
</dbReference>
<keyword evidence="2" id="KW-0472">Membrane</keyword>
<sequence>MTIDARRRAPRLLGLAMAISVVLAAGACSPDLRARGNNPTDDRLAQIEPGKQTRREVASLLGSPSTTATFDSETWFYISAQTRQYAIFKREEMERRIIAITFDEGGTVKTVRELTLEDGRDIAMLGRETPTMGNEMGILEQLMGNLGRFEERKTTTIPGL</sequence>
<dbReference type="PANTHER" id="PTHR37482:SF1">
    <property type="entry name" value="OUTER MEMBRANE PROTEIN ASSEMBLY FACTOR BAME"/>
    <property type="match status" value="1"/>
</dbReference>
<gene>
    <name evidence="6" type="ORF">GGD89_002627</name>
</gene>
<feature type="domain" description="Outer membrane protein assembly factor BamE" evidence="5">
    <location>
        <begin position="36"/>
        <end position="110"/>
    </location>
</feature>
<dbReference type="GO" id="GO:1990063">
    <property type="term" value="C:Bam protein complex"/>
    <property type="evidence" value="ECO:0007669"/>
    <property type="project" value="TreeGrafter"/>
</dbReference>
<dbReference type="InterPro" id="IPR007450">
    <property type="entry name" value="BamE_dom"/>
</dbReference>
<keyword evidence="6" id="KW-0449">Lipoprotein</keyword>
<dbReference type="RefSeq" id="WP_184045944.1">
    <property type="nucleotide sequence ID" value="NZ_JACIGK010000020.1"/>
</dbReference>
<feature type="chain" id="PRO_5031518452" evidence="4">
    <location>
        <begin position="28"/>
        <end position="160"/>
    </location>
</feature>
<dbReference type="InterPro" id="IPR026592">
    <property type="entry name" value="BamE"/>
</dbReference>
<comment type="caution">
    <text evidence="6">The sequence shown here is derived from an EMBL/GenBank/DDBJ whole genome shotgun (WGS) entry which is preliminary data.</text>
</comment>
<evidence type="ECO:0000256" key="4">
    <source>
        <dbReference type="SAM" id="SignalP"/>
    </source>
</evidence>
<name>A0A7W6WAH9_9PROT</name>
<dbReference type="GO" id="GO:0030674">
    <property type="term" value="F:protein-macromolecule adaptor activity"/>
    <property type="evidence" value="ECO:0007669"/>
    <property type="project" value="TreeGrafter"/>
</dbReference>
<organism evidence="6 7">
    <name type="scientific">Roseospira visakhapatnamensis</name>
    <dbReference type="NCBI Taxonomy" id="390880"/>
    <lineage>
        <taxon>Bacteria</taxon>
        <taxon>Pseudomonadati</taxon>
        <taxon>Pseudomonadota</taxon>
        <taxon>Alphaproteobacteria</taxon>
        <taxon>Rhodospirillales</taxon>
        <taxon>Rhodospirillaceae</taxon>
        <taxon>Roseospira</taxon>
    </lineage>
</organism>
<evidence type="ECO:0000256" key="3">
    <source>
        <dbReference type="ARBA" id="ARBA00023237"/>
    </source>
</evidence>
<dbReference type="GO" id="GO:0043165">
    <property type="term" value="P:Gram-negative-bacterium-type cell outer membrane assembly"/>
    <property type="evidence" value="ECO:0007669"/>
    <property type="project" value="TreeGrafter"/>
</dbReference>
<dbReference type="InterPro" id="IPR037873">
    <property type="entry name" value="BamE-like"/>
</dbReference>
<dbReference type="Proteomes" id="UP000554286">
    <property type="component" value="Unassembled WGS sequence"/>
</dbReference>
<reference evidence="6 7" key="1">
    <citation type="submission" date="2020-08" db="EMBL/GenBank/DDBJ databases">
        <title>Genome sequencing of Purple Non-Sulfur Bacteria from various extreme environments.</title>
        <authorList>
            <person name="Mayer M."/>
        </authorList>
    </citation>
    <scope>NUCLEOTIDE SEQUENCE [LARGE SCALE GENOMIC DNA]</scope>
    <source>
        <strain evidence="6 7">JA131</strain>
    </source>
</reference>
<keyword evidence="7" id="KW-1185">Reference proteome</keyword>
<evidence type="ECO:0000259" key="5">
    <source>
        <dbReference type="Pfam" id="PF04355"/>
    </source>
</evidence>
<dbReference type="PROSITE" id="PS51257">
    <property type="entry name" value="PROKAR_LIPOPROTEIN"/>
    <property type="match status" value="1"/>
</dbReference>
<evidence type="ECO:0000313" key="7">
    <source>
        <dbReference type="Proteomes" id="UP000554286"/>
    </source>
</evidence>
<dbReference type="Gene3D" id="3.30.1450.10">
    <property type="match status" value="1"/>
</dbReference>
<keyword evidence="1 4" id="KW-0732">Signal</keyword>
<dbReference type="AlphaFoldDB" id="A0A7W6WAH9"/>